<feature type="region of interest" description="Disordered" evidence="7">
    <location>
        <begin position="21"/>
        <end position="46"/>
    </location>
</feature>
<comment type="function">
    <text evidence="6">Destroys radicals which are normally produced within the cells and which are toxic to biological systems.</text>
</comment>
<accession>S4PRU0</accession>
<keyword evidence="6" id="KW-0186">Copper</keyword>
<evidence type="ECO:0000256" key="3">
    <source>
        <dbReference type="ARBA" id="ARBA00022862"/>
    </source>
</evidence>
<evidence type="ECO:0000313" key="9">
    <source>
        <dbReference type="EMBL" id="JAA78122.1"/>
    </source>
</evidence>
<dbReference type="PROSITE" id="PS00087">
    <property type="entry name" value="SOD_CU_ZN_1"/>
    <property type="match status" value="1"/>
</dbReference>
<dbReference type="InterPro" id="IPR001424">
    <property type="entry name" value="SOD_Cu_Zn_dom"/>
</dbReference>
<dbReference type="AlphaFoldDB" id="S4PRU0"/>
<feature type="domain" description="Superoxide dismutase copper/zinc binding" evidence="8">
    <location>
        <begin position="2"/>
        <end position="112"/>
    </location>
</feature>
<protein>
    <recommendedName>
        <fullName evidence="6">Superoxide dismutase [Cu-Zn]</fullName>
        <ecNumber evidence="6">1.15.1.1</ecNumber>
    </recommendedName>
</protein>
<dbReference type="PRINTS" id="PR00068">
    <property type="entry name" value="CUZNDISMTASE"/>
</dbReference>
<proteinExistence type="inferred from homology"/>
<reference evidence="9" key="2">
    <citation type="submission" date="2013-05" db="EMBL/GenBank/DDBJ databases">
        <authorList>
            <person name="Carter J.-M."/>
            <person name="Baker S.C."/>
            <person name="Pink R."/>
            <person name="Carter D.R.F."/>
            <person name="Collins A."/>
            <person name="Tomlin J."/>
            <person name="Gibbs M."/>
            <person name="Breuker C.J."/>
        </authorList>
    </citation>
    <scope>NUCLEOTIDE SEQUENCE</scope>
    <source>
        <tissue evidence="9">Ovary</tissue>
    </source>
</reference>
<dbReference type="SUPFAM" id="SSF49329">
    <property type="entry name" value="Cu,Zn superoxide dismutase-like"/>
    <property type="match status" value="1"/>
</dbReference>
<dbReference type="GO" id="GO:0004784">
    <property type="term" value="F:superoxide dismutase activity"/>
    <property type="evidence" value="ECO:0007669"/>
    <property type="project" value="UniProtKB-EC"/>
</dbReference>
<comment type="cofactor">
    <cofactor evidence="6">
        <name>Zn(2+)</name>
        <dbReference type="ChEBI" id="CHEBI:29105"/>
    </cofactor>
    <text evidence="6">Binds 1 zinc ion per subunit.</text>
</comment>
<dbReference type="GO" id="GO:0005507">
    <property type="term" value="F:copper ion binding"/>
    <property type="evidence" value="ECO:0007669"/>
    <property type="project" value="InterPro"/>
</dbReference>
<sequence length="115" mass="12189">MPQGQYGFHVHETGDITGGCLSTGAHFNPDNKDHGHPEDDNRHVGDLGNIEFNAESLSHVDITDRVIALRGAHSIIGRAVVLHAMSDDFGRSDHPDSKKTGNAGGRVACGVIGIL</sequence>
<organism evidence="9">
    <name type="scientific">Pararge aegeria</name>
    <name type="common">speckled wood butterfly</name>
    <dbReference type="NCBI Taxonomy" id="116150"/>
    <lineage>
        <taxon>Eukaryota</taxon>
        <taxon>Metazoa</taxon>
        <taxon>Ecdysozoa</taxon>
        <taxon>Arthropoda</taxon>
        <taxon>Hexapoda</taxon>
        <taxon>Insecta</taxon>
        <taxon>Pterygota</taxon>
        <taxon>Neoptera</taxon>
        <taxon>Endopterygota</taxon>
        <taxon>Lepidoptera</taxon>
        <taxon>Glossata</taxon>
        <taxon>Ditrysia</taxon>
        <taxon>Papilionoidea</taxon>
        <taxon>Nymphalidae</taxon>
        <taxon>Satyrinae</taxon>
        <taxon>Satyrini</taxon>
        <taxon>Parargina</taxon>
        <taxon>Pararge</taxon>
    </lineage>
</organism>
<evidence type="ECO:0000256" key="6">
    <source>
        <dbReference type="RuleBase" id="RU000393"/>
    </source>
</evidence>
<evidence type="ECO:0000256" key="4">
    <source>
        <dbReference type="ARBA" id="ARBA00023002"/>
    </source>
</evidence>
<name>S4PRU0_9NEOP</name>
<reference evidence="9" key="1">
    <citation type="journal article" date="2013" name="BMC Genomics">
        <title>Unscrambling butterfly oogenesis.</title>
        <authorList>
            <person name="Carter J.M."/>
            <person name="Baker S.C."/>
            <person name="Pink R."/>
            <person name="Carter D.R."/>
            <person name="Collins A."/>
            <person name="Tomlin J."/>
            <person name="Gibbs M."/>
            <person name="Breuker C.J."/>
        </authorList>
    </citation>
    <scope>NUCLEOTIDE SEQUENCE</scope>
    <source>
        <tissue evidence="9">Ovary</tissue>
    </source>
</reference>
<keyword evidence="2 6" id="KW-0862">Zinc</keyword>
<keyword evidence="4 6" id="KW-0560">Oxidoreductase</keyword>
<dbReference type="InterPro" id="IPR036423">
    <property type="entry name" value="SOD-like_Cu/Zn_dom_sf"/>
</dbReference>
<dbReference type="PANTHER" id="PTHR10003">
    <property type="entry name" value="SUPEROXIDE DISMUTASE CU-ZN -RELATED"/>
    <property type="match status" value="1"/>
</dbReference>
<evidence type="ECO:0000259" key="8">
    <source>
        <dbReference type="Pfam" id="PF00080"/>
    </source>
</evidence>
<keyword evidence="3" id="KW-0049">Antioxidant</keyword>
<dbReference type="EC" id="1.15.1.1" evidence="6"/>
<evidence type="ECO:0000256" key="1">
    <source>
        <dbReference type="ARBA" id="ARBA00022723"/>
    </source>
</evidence>
<evidence type="ECO:0000256" key="7">
    <source>
        <dbReference type="SAM" id="MobiDB-lite"/>
    </source>
</evidence>
<comment type="similarity">
    <text evidence="6">Belongs to the Cu-Zn superoxide dismutase family.</text>
</comment>
<evidence type="ECO:0000256" key="2">
    <source>
        <dbReference type="ARBA" id="ARBA00022833"/>
    </source>
</evidence>
<dbReference type="PROSITE" id="PS00332">
    <property type="entry name" value="SOD_CU_ZN_2"/>
    <property type="match status" value="1"/>
</dbReference>
<keyword evidence="1 6" id="KW-0479">Metal-binding</keyword>
<feature type="compositionally biased region" description="Basic and acidic residues" evidence="7">
    <location>
        <begin position="29"/>
        <end position="45"/>
    </location>
</feature>
<comment type="catalytic activity">
    <reaction evidence="5 6">
        <text>2 superoxide + 2 H(+) = H2O2 + O2</text>
        <dbReference type="Rhea" id="RHEA:20696"/>
        <dbReference type="ChEBI" id="CHEBI:15378"/>
        <dbReference type="ChEBI" id="CHEBI:15379"/>
        <dbReference type="ChEBI" id="CHEBI:16240"/>
        <dbReference type="ChEBI" id="CHEBI:18421"/>
        <dbReference type="EC" id="1.15.1.1"/>
    </reaction>
</comment>
<dbReference type="CDD" id="cd00305">
    <property type="entry name" value="Cu-Zn_Superoxide_Dismutase"/>
    <property type="match status" value="1"/>
</dbReference>
<dbReference type="Pfam" id="PF00080">
    <property type="entry name" value="Sod_Cu"/>
    <property type="match status" value="1"/>
</dbReference>
<dbReference type="InterPro" id="IPR024134">
    <property type="entry name" value="SOD_Cu/Zn_/chaperone"/>
</dbReference>
<evidence type="ECO:0000256" key="5">
    <source>
        <dbReference type="ARBA" id="ARBA00049204"/>
    </source>
</evidence>
<dbReference type="InterPro" id="IPR018152">
    <property type="entry name" value="SOD_Cu/Zn_BS"/>
</dbReference>
<dbReference type="Gene3D" id="2.60.40.200">
    <property type="entry name" value="Superoxide dismutase, copper/zinc binding domain"/>
    <property type="match status" value="1"/>
</dbReference>
<dbReference type="EMBL" id="GAIX01014438">
    <property type="protein sequence ID" value="JAA78122.1"/>
    <property type="molecule type" value="Transcribed_RNA"/>
</dbReference>
<comment type="cofactor">
    <cofactor evidence="6">
        <name>Cu cation</name>
        <dbReference type="ChEBI" id="CHEBI:23378"/>
    </cofactor>
    <text evidence="6">Binds 1 copper ion per subunit.</text>
</comment>